<proteinExistence type="predicted"/>
<comment type="subcellular location">
    <subcellularLocation>
        <location evidence="1">Membrane</location>
        <topology evidence="1">Multi-pass membrane protein</topology>
    </subcellularLocation>
</comment>
<keyword evidence="4 5" id="KW-0472">Membrane</keyword>
<dbReference type="PANTHER" id="PTHR23507:SF1">
    <property type="entry name" value="FI18259P1-RELATED"/>
    <property type="match status" value="1"/>
</dbReference>
<evidence type="ECO:0000256" key="5">
    <source>
        <dbReference type="SAM" id="Phobius"/>
    </source>
</evidence>
<organism evidence="6 7">
    <name type="scientific">Henosepilachna vigintioctopunctata</name>
    <dbReference type="NCBI Taxonomy" id="420089"/>
    <lineage>
        <taxon>Eukaryota</taxon>
        <taxon>Metazoa</taxon>
        <taxon>Ecdysozoa</taxon>
        <taxon>Arthropoda</taxon>
        <taxon>Hexapoda</taxon>
        <taxon>Insecta</taxon>
        <taxon>Pterygota</taxon>
        <taxon>Neoptera</taxon>
        <taxon>Endopterygota</taxon>
        <taxon>Coleoptera</taxon>
        <taxon>Polyphaga</taxon>
        <taxon>Cucujiformia</taxon>
        <taxon>Coccinelloidea</taxon>
        <taxon>Coccinellidae</taxon>
        <taxon>Epilachninae</taxon>
        <taxon>Epilachnini</taxon>
        <taxon>Henosepilachna</taxon>
    </lineage>
</organism>
<evidence type="ECO:0000313" key="7">
    <source>
        <dbReference type="Proteomes" id="UP001431783"/>
    </source>
</evidence>
<reference evidence="6 7" key="1">
    <citation type="submission" date="2023-03" db="EMBL/GenBank/DDBJ databases">
        <title>Genome insight into feeding habits of ladybird beetles.</title>
        <authorList>
            <person name="Li H.-S."/>
            <person name="Huang Y.-H."/>
            <person name="Pang H."/>
        </authorList>
    </citation>
    <scope>NUCLEOTIDE SEQUENCE [LARGE SCALE GENOMIC DNA]</scope>
    <source>
        <strain evidence="6">SYSU_2023b</strain>
        <tissue evidence="6">Whole body</tissue>
    </source>
</reference>
<dbReference type="SUPFAM" id="SSF103473">
    <property type="entry name" value="MFS general substrate transporter"/>
    <property type="match status" value="1"/>
</dbReference>
<comment type="caution">
    <text evidence="6">The sequence shown here is derived from an EMBL/GenBank/DDBJ whole genome shotgun (WGS) entry which is preliminary data.</text>
</comment>
<dbReference type="InterPro" id="IPR036259">
    <property type="entry name" value="MFS_trans_sf"/>
</dbReference>
<evidence type="ECO:0000313" key="6">
    <source>
        <dbReference type="EMBL" id="KAK9880156.1"/>
    </source>
</evidence>
<keyword evidence="7" id="KW-1185">Reference proteome</keyword>
<sequence length="202" mass="22292">MAVNYLFTRYRFNWDEVDFSIFATYSMVTNLIGTSISVGVFSHLMKIDDAIVGIYSSVSKILSSFVYGFAKTSLVFYLGKVNSLFGACEALMPLIYGPMYSATYAATLNIMPGLFYILGGILTIPAVIIFGWMYIQHRKDAKVNDAKDKQDIENAAQQSSILKDVILMASPAKPQIGSPIMNGYRKEVGKQGVTNPAFEGDK</sequence>
<evidence type="ECO:0000256" key="3">
    <source>
        <dbReference type="ARBA" id="ARBA00022989"/>
    </source>
</evidence>
<dbReference type="PANTHER" id="PTHR23507">
    <property type="entry name" value="ZGC:174356"/>
    <property type="match status" value="1"/>
</dbReference>
<dbReference type="GO" id="GO:0022857">
    <property type="term" value="F:transmembrane transporter activity"/>
    <property type="evidence" value="ECO:0007669"/>
    <property type="project" value="TreeGrafter"/>
</dbReference>
<feature type="transmembrane region" description="Helical" evidence="5">
    <location>
        <begin position="21"/>
        <end position="44"/>
    </location>
</feature>
<evidence type="ECO:0000256" key="4">
    <source>
        <dbReference type="ARBA" id="ARBA00023136"/>
    </source>
</evidence>
<feature type="transmembrane region" description="Helical" evidence="5">
    <location>
        <begin position="113"/>
        <end position="135"/>
    </location>
</feature>
<evidence type="ECO:0000256" key="1">
    <source>
        <dbReference type="ARBA" id="ARBA00004141"/>
    </source>
</evidence>
<protein>
    <submittedName>
        <fullName evidence="6">Uncharacterized protein</fullName>
    </submittedName>
</protein>
<name>A0AAW1UK85_9CUCU</name>
<dbReference type="AlphaFoldDB" id="A0AAW1UK85"/>
<evidence type="ECO:0000256" key="2">
    <source>
        <dbReference type="ARBA" id="ARBA00022692"/>
    </source>
</evidence>
<dbReference type="Proteomes" id="UP001431783">
    <property type="component" value="Unassembled WGS sequence"/>
</dbReference>
<accession>A0AAW1UK85</accession>
<dbReference type="EMBL" id="JARQZJ010000064">
    <property type="protein sequence ID" value="KAK9880156.1"/>
    <property type="molecule type" value="Genomic_DNA"/>
</dbReference>
<keyword evidence="3 5" id="KW-1133">Transmembrane helix</keyword>
<feature type="transmembrane region" description="Helical" evidence="5">
    <location>
        <begin position="50"/>
        <end position="69"/>
    </location>
</feature>
<feature type="transmembrane region" description="Helical" evidence="5">
    <location>
        <begin position="81"/>
        <end position="101"/>
    </location>
</feature>
<keyword evidence="2 5" id="KW-0812">Transmembrane</keyword>
<gene>
    <name evidence="6" type="ORF">WA026_010027</name>
</gene>
<dbReference type="GO" id="GO:0016020">
    <property type="term" value="C:membrane"/>
    <property type="evidence" value="ECO:0007669"/>
    <property type="project" value="UniProtKB-SubCell"/>
</dbReference>